<dbReference type="PANTHER" id="PTHR12305">
    <property type="entry name" value="PHOSPHATASE WITH HOMOLOGY TO TENSIN"/>
    <property type="match status" value="1"/>
</dbReference>
<feature type="domain" description="Tyrosine specific protein phosphatases" evidence="8">
    <location>
        <begin position="313"/>
        <end position="376"/>
    </location>
</feature>
<protein>
    <submittedName>
        <fullName evidence="12 13">Phosphatidylinositol 3,4,5-trisphosphate 3-phosphatase TPTE2-like</fullName>
    </submittedName>
</protein>
<dbReference type="KEGG" id="cvn:111125643"/>
<dbReference type="SMART" id="SM01326">
    <property type="entry name" value="PTEN_C2"/>
    <property type="match status" value="1"/>
</dbReference>
<dbReference type="InterPro" id="IPR027359">
    <property type="entry name" value="Volt_channel_dom_sf"/>
</dbReference>
<dbReference type="PROSITE" id="PS51181">
    <property type="entry name" value="PPASE_TENSIN"/>
    <property type="match status" value="1"/>
</dbReference>
<dbReference type="FunFam" id="2.60.40.1110:FF:000004">
    <property type="entry name" value="Voltage-sensor containing phosphatase"/>
    <property type="match status" value="1"/>
</dbReference>
<dbReference type="InterPro" id="IPR014020">
    <property type="entry name" value="Tensin_C2-dom"/>
</dbReference>
<dbReference type="InterPro" id="IPR045102">
    <property type="entry name" value="PTP_VSP_TPTE"/>
</dbReference>
<dbReference type="AlphaFoldDB" id="A0A8B8DB93"/>
<feature type="domain" description="Phosphatase tensin-type" evidence="9">
    <location>
        <begin position="228"/>
        <end position="404"/>
    </location>
</feature>
<dbReference type="SUPFAM" id="SSF49562">
    <property type="entry name" value="C2 domain (Calcium/lipid-binding domain, CaLB)"/>
    <property type="match status" value="1"/>
</dbReference>
<evidence type="ECO:0000256" key="3">
    <source>
        <dbReference type="ARBA" id="ARBA00022801"/>
    </source>
</evidence>
<keyword evidence="5 7" id="KW-0472">Membrane</keyword>
<dbReference type="Gene3D" id="1.20.120.350">
    <property type="entry name" value="Voltage-gated potassium channels. Chain C"/>
    <property type="match status" value="1"/>
</dbReference>
<dbReference type="InterPro" id="IPR005821">
    <property type="entry name" value="Ion_trans_dom"/>
</dbReference>
<evidence type="ECO:0000256" key="2">
    <source>
        <dbReference type="ARBA" id="ARBA00022692"/>
    </source>
</evidence>
<dbReference type="Gene3D" id="2.60.40.1110">
    <property type="match status" value="1"/>
</dbReference>
<keyword evidence="3" id="KW-0378">Hydrolase</keyword>
<dbReference type="Gene3D" id="3.90.190.10">
    <property type="entry name" value="Protein tyrosine phosphatase superfamily"/>
    <property type="match status" value="1"/>
</dbReference>
<dbReference type="CDD" id="cd14510">
    <property type="entry name" value="PTP_VSP_TPTE"/>
    <property type="match status" value="1"/>
</dbReference>
<evidence type="ECO:0000256" key="1">
    <source>
        <dbReference type="ARBA" id="ARBA00004141"/>
    </source>
</evidence>
<dbReference type="PROSITE" id="PS51182">
    <property type="entry name" value="C2_TENSIN"/>
    <property type="match status" value="1"/>
</dbReference>
<dbReference type="Pfam" id="PF10409">
    <property type="entry name" value="PTEN_C2"/>
    <property type="match status" value="1"/>
</dbReference>
<dbReference type="InterPro" id="IPR016130">
    <property type="entry name" value="Tyr_Pase_AS"/>
</dbReference>
<feature type="region of interest" description="Disordered" evidence="6">
    <location>
        <begin position="1"/>
        <end position="39"/>
    </location>
</feature>
<dbReference type="PROSITE" id="PS00383">
    <property type="entry name" value="TYR_PHOSPHATASE_1"/>
    <property type="match status" value="1"/>
</dbReference>
<evidence type="ECO:0000259" key="10">
    <source>
        <dbReference type="PROSITE" id="PS51182"/>
    </source>
</evidence>
<evidence type="ECO:0000313" key="11">
    <source>
        <dbReference type="Proteomes" id="UP000694844"/>
    </source>
</evidence>
<organism evidence="11 13">
    <name type="scientific">Crassostrea virginica</name>
    <name type="common">Eastern oyster</name>
    <dbReference type="NCBI Taxonomy" id="6565"/>
    <lineage>
        <taxon>Eukaryota</taxon>
        <taxon>Metazoa</taxon>
        <taxon>Spiralia</taxon>
        <taxon>Lophotrochozoa</taxon>
        <taxon>Mollusca</taxon>
        <taxon>Bivalvia</taxon>
        <taxon>Autobranchia</taxon>
        <taxon>Pteriomorphia</taxon>
        <taxon>Ostreida</taxon>
        <taxon>Ostreoidea</taxon>
        <taxon>Ostreidae</taxon>
        <taxon>Crassostrea</taxon>
    </lineage>
</organism>
<evidence type="ECO:0000256" key="4">
    <source>
        <dbReference type="ARBA" id="ARBA00022989"/>
    </source>
</evidence>
<dbReference type="GO" id="GO:0005829">
    <property type="term" value="C:cytosol"/>
    <property type="evidence" value="ECO:0007669"/>
    <property type="project" value="TreeGrafter"/>
</dbReference>
<dbReference type="InterPro" id="IPR035892">
    <property type="entry name" value="C2_domain_sf"/>
</dbReference>
<dbReference type="RefSeq" id="XP_022325357.1">
    <property type="nucleotide sequence ID" value="XM_022469649.1"/>
</dbReference>
<evidence type="ECO:0000313" key="13">
    <source>
        <dbReference type="RefSeq" id="XP_022325357.1"/>
    </source>
</evidence>
<name>A0A8B8DB93_CRAVI</name>
<evidence type="ECO:0000256" key="7">
    <source>
        <dbReference type="SAM" id="Phobius"/>
    </source>
</evidence>
<keyword evidence="11" id="KW-1185">Reference proteome</keyword>
<dbReference type="SUPFAM" id="SSF52799">
    <property type="entry name" value="(Phosphotyrosine protein) phosphatases II"/>
    <property type="match status" value="1"/>
</dbReference>
<evidence type="ECO:0000256" key="6">
    <source>
        <dbReference type="SAM" id="MobiDB-lite"/>
    </source>
</evidence>
<dbReference type="InterPro" id="IPR029023">
    <property type="entry name" value="Tensin_phosphatase"/>
</dbReference>
<dbReference type="PROSITE" id="PS50056">
    <property type="entry name" value="TYR_PHOSPHATASE_2"/>
    <property type="match status" value="1"/>
</dbReference>
<dbReference type="GeneID" id="111125643"/>
<dbReference type="InterPro" id="IPR000387">
    <property type="entry name" value="Tyr_Pase_dom"/>
</dbReference>
<evidence type="ECO:0000313" key="12">
    <source>
        <dbReference type="RefSeq" id="XP_022325356.1"/>
    </source>
</evidence>
<gene>
    <name evidence="12 13" type="primary">LOC111125643</name>
</gene>
<accession>A0A8B8DB93</accession>
<dbReference type="GO" id="GO:0016020">
    <property type="term" value="C:membrane"/>
    <property type="evidence" value="ECO:0007669"/>
    <property type="project" value="UniProtKB-SubCell"/>
</dbReference>
<evidence type="ECO:0000259" key="8">
    <source>
        <dbReference type="PROSITE" id="PS50056"/>
    </source>
</evidence>
<feature type="transmembrane region" description="Helical" evidence="7">
    <location>
        <begin position="124"/>
        <end position="143"/>
    </location>
</feature>
<evidence type="ECO:0000256" key="5">
    <source>
        <dbReference type="ARBA" id="ARBA00023136"/>
    </source>
</evidence>
<feature type="transmembrane region" description="Helical" evidence="7">
    <location>
        <begin position="155"/>
        <end position="177"/>
    </location>
</feature>
<feature type="compositionally biased region" description="Polar residues" evidence="6">
    <location>
        <begin position="18"/>
        <end position="31"/>
    </location>
</feature>
<feature type="domain" description="C2 tensin-type" evidence="10">
    <location>
        <begin position="411"/>
        <end position="548"/>
    </location>
</feature>
<keyword evidence="2 7" id="KW-0812">Transmembrane</keyword>
<dbReference type="GO" id="GO:0016314">
    <property type="term" value="F:phosphatidylinositol-3,4,5-trisphosphate 3-phosphatase activity"/>
    <property type="evidence" value="ECO:0007669"/>
    <property type="project" value="TreeGrafter"/>
</dbReference>
<keyword evidence="4 7" id="KW-1133">Transmembrane helix</keyword>
<dbReference type="RefSeq" id="XP_022325356.1">
    <property type="nucleotide sequence ID" value="XM_022469648.1"/>
</dbReference>
<dbReference type="PANTHER" id="PTHR12305:SF60">
    <property type="entry name" value="PHOSPHATIDYLINOSITOL 3,4,5-TRISPHOSPHATE 3-PHOSPHATASE TPTE2-RELATED"/>
    <property type="match status" value="1"/>
</dbReference>
<evidence type="ECO:0000259" key="9">
    <source>
        <dbReference type="PROSITE" id="PS51181"/>
    </source>
</evidence>
<dbReference type="InterPro" id="IPR029021">
    <property type="entry name" value="Prot-tyrosine_phosphatase-like"/>
</dbReference>
<comment type="subcellular location">
    <subcellularLocation>
        <location evidence="1">Membrane</location>
        <topology evidence="1">Multi-pass membrane protein</topology>
    </subcellularLocation>
</comment>
<sequence>MSNYEKFEENSPDPAPQLTVTSEYAGNQSNGDGVHITVEDNAPKDGRLQIYKSETKDDVDYIEDPGAKEVPRTGIEGLQWIVKSILEHIAFRLITVVLILLDFIFVIVELADSDCTKNRGTLELLSHVLISYFMLEVFFRIFYQGKQLFTECRVLEIIDIAVVTVSFVVDVTFLIVAEGTSCANNYSKLLIIGRFVRVMRIARILFLMIQQKRHIATASRRIVSQNKRRYQRDGFDLDLCYITERVIAMSFPSTGMMAMYRNSVNEVARFFNTKHKDHYRIYNLCSERDYDESLFNNCVERVFIDDHNVPRLREMVSFCENVQEWMDRDKRNVIAIHCKGGKGRTGTMICTWLVHCGVFDEAQESLDYFGDRRTDLTVGKTFQGVETPSQSRYVGYYEKVKKDLGGQLPPQTKKKITSVKIEGLEGVGNGDGSDLSMEIRLDGLLIYECKFGENINCQMTKYTDTHSMVANLQNSPVLYDDIKIRFFSTAKNIPQVYDHCAFFFWFHTYFIQDNRLYLQRDEIDNPHKKKAKTVYKENFAVELKFEDVQE</sequence>
<proteinExistence type="predicted"/>
<dbReference type="Proteomes" id="UP000694844">
    <property type="component" value="Chromosome 3"/>
</dbReference>
<dbReference type="Pfam" id="PF22785">
    <property type="entry name" value="Tc-R-P"/>
    <property type="match status" value="1"/>
</dbReference>
<dbReference type="Pfam" id="PF00520">
    <property type="entry name" value="Ion_trans"/>
    <property type="match status" value="1"/>
</dbReference>
<feature type="transmembrane region" description="Helical" evidence="7">
    <location>
        <begin position="89"/>
        <end position="108"/>
    </location>
</feature>
<dbReference type="InterPro" id="IPR051281">
    <property type="entry name" value="Dual-spec_lipid-protein_phosph"/>
</dbReference>
<reference evidence="12 13" key="1">
    <citation type="submission" date="2025-04" db="UniProtKB">
        <authorList>
            <consortium name="RefSeq"/>
        </authorList>
    </citation>
    <scope>IDENTIFICATION</scope>
    <source>
        <tissue evidence="12 13">Whole sample</tissue>
    </source>
</reference>
<dbReference type="OrthoDB" id="16692at2759"/>